<evidence type="ECO:0000313" key="2">
    <source>
        <dbReference type="EMBL" id="CAA0806309.1"/>
    </source>
</evidence>
<reference evidence="2" key="1">
    <citation type="submission" date="2019-12" db="EMBL/GenBank/DDBJ databases">
        <authorList>
            <person name="Scholes J."/>
        </authorList>
    </citation>
    <scope>NUCLEOTIDE SEQUENCE</scope>
</reference>
<proteinExistence type="predicted"/>
<protein>
    <submittedName>
        <fullName evidence="2">Uncharacterized protein</fullName>
    </submittedName>
</protein>
<keyword evidence="3" id="KW-1185">Reference proteome</keyword>
<gene>
    <name evidence="2" type="ORF">SHERM_09258</name>
</gene>
<feature type="compositionally biased region" description="Low complexity" evidence="1">
    <location>
        <begin position="32"/>
        <end position="45"/>
    </location>
</feature>
<sequence length="124" mass="12817">SATSSHFDRLPSVRVNLRCLFLVARGFARASHASSAAIASPSPAGTRLRAPASHSRANARSQQSPPSSRACTPTTPKPARLRPPPASALQSRPSACVACSSLAPRACASVPAMPTPTWLQLPPA</sequence>
<feature type="compositionally biased region" description="Polar residues" evidence="1">
    <location>
        <begin position="55"/>
        <end position="71"/>
    </location>
</feature>
<dbReference type="EMBL" id="CACSLK010000717">
    <property type="protein sequence ID" value="CAA0806309.1"/>
    <property type="molecule type" value="Genomic_DNA"/>
</dbReference>
<accession>A0A9N7MH29</accession>
<name>A0A9N7MH29_STRHE</name>
<feature type="region of interest" description="Disordered" evidence="1">
    <location>
        <begin position="32"/>
        <end position="90"/>
    </location>
</feature>
<dbReference type="AlphaFoldDB" id="A0A9N7MH29"/>
<feature type="non-terminal residue" evidence="2">
    <location>
        <position position="1"/>
    </location>
</feature>
<organism evidence="2 3">
    <name type="scientific">Striga hermonthica</name>
    <name type="common">Purple witchweed</name>
    <name type="synonym">Buchnera hermonthica</name>
    <dbReference type="NCBI Taxonomy" id="68872"/>
    <lineage>
        <taxon>Eukaryota</taxon>
        <taxon>Viridiplantae</taxon>
        <taxon>Streptophyta</taxon>
        <taxon>Embryophyta</taxon>
        <taxon>Tracheophyta</taxon>
        <taxon>Spermatophyta</taxon>
        <taxon>Magnoliopsida</taxon>
        <taxon>eudicotyledons</taxon>
        <taxon>Gunneridae</taxon>
        <taxon>Pentapetalae</taxon>
        <taxon>asterids</taxon>
        <taxon>lamiids</taxon>
        <taxon>Lamiales</taxon>
        <taxon>Orobanchaceae</taxon>
        <taxon>Buchnereae</taxon>
        <taxon>Striga</taxon>
    </lineage>
</organism>
<evidence type="ECO:0000256" key="1">
    <source>
        <dbReference type="SAM" id="MobiDB-lite"/>
    </source>
</evidence>
<dbReference type="Proteomes" id="UP001153555">
    <property type="component" value="Unassembled WGS sequence"/>
</dbReference>
<feature type="non-terminal residue" evidence="2">
    <location>
        <position position="124"/>
    </location>
</feature>
<evidence type="ECO:0000313" key="3">
    <source>
        <dbReference type="Proteomes" id="UP001153555"/>
    </source>
</evidence>
<comment type="caution">
    <text evidence="2">The sequence shown here is derived from an EMBL/GenBank/DDBJ whole genome shotgun (WGS) entry which is preliminary data.</text>
</comment>